<comment type="caution">
    <text evidence="1">The sequence shown here is derived from an EMBL/GenBank/DDBJ whole genome shotgun (WGS) entry which is preliminary data.</text>
</comment>
<gene>
    <name evidence="1" type="ORF">CLOSTMETH_01461</name>
</gene>
<dbReference type="GO" id="GO:0032259">
    <property type="term" value="P:methylation"/>
    <property type="evidence" value="ECO:0007669"/>
    <property type="project" value="UniProtKB-KW"/>
</dbReference>
<dbReference type="HOGENOM" id="CLU_079190_1_0_9"/>
<evidence type="ECO:0000313" key="1">
    <source>
        <dbReference type="EMBL" id="EEG30893.1"/>
    </source>
</evidence>
<keyword evidence="1" id="KW-0489">Methyltransferase</keyword>
<dbReference type="PANTHER" id="PTHR35276">
    <property type="entry name" value="S-ADENOSYL-L-METHIONINE-DEPENDENT METHYLTRANSFERASES SUPERFAMILY PROTEIN"/>
    <property type="match status" value="1"/>
</dbReference>
<dbReference type="PANTHER" id="PTHR35276:SF1">
    <property type="entry name" value="TRNA (MNM(5)S(2)U34)-METHYLTRANSFERASE, CHLOROPLASTIC"/>
    <property type="match status" value="1"/>
</dbReference>
<organism evidence="1 2">
    <name type="scientific">[Clostridium] methylpentosum DSM 5476</name>
    <dbReference type="NCBI Taxonomy" id="537013"/>
    <lineage>
        <taxon>Bacteria</taxon>
        <taxon>Bacillati</taxon>
        <taxon>Bacillota</taxon>
        <taxon>Clostridia</taxon>
        <taxon>Eubacteriales</taxon>
        <taxon>Oscillospiraceae</taxon>
        <taxon>Oscillospiraceae incertae sedis</taxon>
    </lineage>
</organism>
<dbReference type="eggNOG" id="COG0144">
    <property type="taxonomic scope" value="Bacteria"/>
</dbReference>
<dbReference type="SUPFAM" id="SSF53335">
    <property type="entry name" value="S-adenosyl-L-methionine-dependent methyltransferases"/>
    <property type="match status" value="1"/>
</dbReference>
<protein>
    <submittedName>
        <fullName evidence="1">Putative rRNA methylase</fullName>
    </submittedName>
</protein>
<keyword evidence="1" id="KW-0808">Transferase</keyword>
<dbReference type="EMBL" id="ACEC01000047">
    <property type="protein sequence ID" value="EEG30893.1"/>
    <property type="molecule type" value="Genomic_DNA"/>
</dbReference>
<reference evidence="1 2" key="2">
    <citation type="submission" date="2009-02" db="EMBL/GenBank/DDBJ databases">
        <title>Draft genome sequence of Clostridium methylpentosum (DSM 5476).</title>
        <authorList>
            <person name="Sudarsanam P."/>
            <person name="Ley R."/>
            <person name="Guruge J."/>
            <person name="Turnbaugh P.J."/>
            <person name="Mahowald M."/>
            <person name="Liep D."/>
            <person name="Gordon J."/>
        </authorList>
    </citation>
    <scope>NUCLEOTIDE SEQUENCE [LARGE SCALE GENOMIC DNA]</scope>
    <source>
        <strain evidence="1 2">DSM 5476</strain>
    </source>
</reference>
<dbReference type="Pfam" id="PF06962">
    <property type="entry name" value="rRNA_methylase"/>
    <property type="match status" value="1"/>
</dbReference>
<dbReference type="InterPro" id="IPR029063">
    <property type="entry name" value="SAM-dependent_MTases_sf"/>
</dbReference>
<name>C0EC92_9FIRM</name>
<dbReference type="Proteomes" id="UP000003340">
    <property type="component" value="Unassembled WGS sequence"/>
</dbReference>
<dbReference type="STRING" id="537013.CLOSTMETH_01461"/>
<evidence type="ECO:0000313" key="2">
    <source>
        <dbReference type="Proteomes" id="UP000003340"/>
    </source>
</evidence>
<sequence>MQNILTFAKYLITQNVPCDGVVGDFTMGNGSDTLFLAQHCCKGKVYAFDIQQQAVDNTRSRLEANWVDNAELILDSHSNLDQYIREELDGGMFNLGYLPGSDRTVTTKLETTLEAVRKAASLLKIGGVLVIVVYPGHDEGALEGRTLEDELAQLDSKAYDVLLYRLINKISEDCPYILAIERRK</sequence>
<proteinExistence type="predicted"/>
<keyword evidence="2" id="KW-1185">Reference proteome</keyword>
<dbReference type="AlphaFoldDB" id="C0EC92"/>
<reference evidence="1 2" key="1">
    <citation type="submission" date="2009-01" db="EMBL/GenBank/DDBJ databases">
        <authorList>
            <person name="Fulton L."/>
            <person name="Clifton S."/>
            <person name="Fulton B."/>
            <person name="Xu J."/>
            <person name="Minx P."/>
            <person name="Pepin K.H."/>
            <person name="Johnson M."/>
            <person name="Bhonagiri V."/>
            <person name="Nash W.E."/>
            <person name="Mardis E.R."/>
            <person name="Wilson R.K."/>
        </authorList>
    </citation>
    <scope>NUCLEOTIDE SEQUENCE [LARGE SCALE GENOMIC DNA]</scope>
    <source>
        <strain evidence="1 2">DSM 5476</strain>
    </source>
</reference>
<dbReference type="CDD" id="cd02440">
    <property type="entry name" value="AdoMet_MTases"/>
    <property type="match status" value="1"/>
</dbReference>
<dbReference type="Gene3D" id="3.40.50.150">
    <property type="entry name" value="Vaccinia Virus protein VP39"/>
    <property type="match status" value="1"/>
</dbReference>
<dbReference type="InterPro" id="IPR010719">
    <property type="entry name" value="MnmM_MeTrfase"/>
</dbReference>
<accession>C0EC92</accession>
<dbReference type="GO" id="GO:0008168">
    <property type="term" value="F:methyltransferase activity"/>
    <property type="evidence" value="ECO:0007669"/>
    <property type="project" value="UniProtKB-KW"/>
</dbReference>